<accession>A0A484T6T3</accession>
<feature type="compositionally biased region" description="Low complexity" evidence="1">
    <location>
        <begin position="52"/>
        <end position="68"/>
    </location>
</feature>
<gene>
    <name evidence="3" type="ORF">ANDA3_3743</name>
    <name evidence="5" type="ORF">DAR2_3593</name>
    <name evidence="4" type="ORF">DAR3_4183</name>
</gene>
<feature type="domain" description="Mu-like prophage FluMu N-terminal" evidence="2">
    <location>
        <begin position="74"/>
        <end position="120"/>
    </location>
</feature>
<feature type="region of interest" description="Disordered" evidence="1">
    <location>
        <begin position="1"/>
        <end position="70"/>
    </location>
</feature>
<sequence>MATRKTAAQPTSKPPRAAKPTAKPAAQPDQPGQQPVPQQLAESSGTPAGSDAAATPAATAAPTATTPPQIECVIVTSRPLTHRRAGMRFTREPLGIALDVLTPEQLEALESDPDLVVQHCSIDAPTAQEQ</sequence>
<protein>
    <recommendedName>
        <fullName evidence="2">Mu-like prophage FluMu N-terminal domain-containing protein</fullName>
    </recommendedName>
</protein>
<evidence type="ECO:0000259" key="2">
    <source>
        <dbReference type="Pfam" id="PF17891"/>
    </source>
</evidence>
<proteinExistence type="predicted"/>
<dbReference type="AlphaFoldDB" id="A0A484T6T3"/>
<evidence type="ECO:0000313" key="5">
    <source>
        <dbReference type="EMBL" id="VFR72129.1"/>
    </source>
</evidence>
<organism evidence="4">
    <name type="scientific">plant metagenome</name>
    <dbReference type="NCBI Taxonomy" id="1297885"/>
    <lineage>
        <taxon>unclassified sequences</taxon>
        <taxon>metagenomes</taxon>
        <taxon>organismal metagenomes</taxon>
    </lineage>
</organism>
<evidence type="ECO:0000256" key="1">
    <source>
        <dbReference type="SAM" id="MobiDB-lite"/>
    </source>
</evidence>
<dbReference type="EMBL" id="CAADIL010000016">
    <property type="protein sequence ID" value="VFR72129.1"/>
    <property type="molecule type" value="Genomic_DNA"/>
</dbReference>
<dbReference type="InterPro" id="IPR041227">
    <property type="entry name" value="FluMu_N"/>
</dbReference>
<name>A0A484T6T3_9ZZZZ</name>
<dbReference type="EMBL" id="CAADIC010000019">
    <property type="protein sequence ID" value="VFR34625.1"/>
    <property type="molecule type" value="Genomic_DNA"/>
</dbReference>
<dbReference type="EMBL" id="CAADIJ010000011">
    <property type="protein sequence ID" value="VFR70406.1"/>
    <property type="molecule type" value="Genomic_DNA"/>
</dbReference>
<feature type="compositionally biased region" description="Low complexity" evidence="1">
    <location>
        <begin position="10"/>
        <end position="41"/>
    </location>
</feature>
<dbReference type="SUPFAM" id="SSF160059">
    <property type="entry name" value="PriA/YqbF domain"/>
    <property type="match status" value="1"/>
</dbReference>
<dbReference type="Pfam" id="PF17891">
    <property type="entry name" value="FluMu_N"/>
    <property type="match status" value="1"/>
</dbReference>
<evidence type="ECO:0000313" key="3">
    <source>
        <dbReference type="EMBL" id="VFR34625.1"/>
    </source>
</evidence>
<reference evidence="4" key="1">
    <citation type="submission" date="2019-03" db="EMBL/GenBank/DDBJ databases">
        <authorList>
            <person name="Danneels B."/>
        </authorList>
    </citation>
    <scope>NUCLEOTIDE SEQUENCE</scope>
</reference>
<dbReference type="Gene3D" id="3.40.5.80">
    <property type="match status" value="1"/>
</dbReference>
<evidence type="ECO:0000313" key="4">
    <source>
        <dbReference type="EMBL" id="VFR70406.1"/>
    </source>
</evidence>